<evidence type="ECO:0000256" key="1">
    <source>
        <dbReference type="SAM" id="MobiDB-lite"/>
    </source>
</evidence>
<dbReference type="Gramene" id="TVU04884">
    <property type="protein sequence ID" value="TVU04884"/>
    <property type="gene ID" value="EJB05_48025"/>
</dbReference>
<dbReference type="SUPFAM" id="SSF50494">
    <property type="entry name" value="Trypsin-like serine proteases"/>
    <property type="match status" value="1"/>
</dbReference>
<protein>
    <submittedName>
        <fullName evidence="2">Uncharacterized protein</fullName>
    </submittedName>
</protein>
<organism evidence="2 3">
    <name type="scientific">Eragrostis curvula</name>
    <name type="common">weeping love grass</name>
    <dbReference type="NCBI Taxonomy" id="38414"/>
    <lineage>
        <taxon>Eukaryota</taxon>
        <taxon>Viridiplantae</taxon>
        <taxon>Streptophyta</taxon>
        <taxon>Embryophyta</taxon>
        <taxon>Tracheophyta</taxon>
        <taxon>Spermatophyta</taxon>
        <taxon>Magnoliopsida</taxon>
        <taxon>Liliopsida</taxon>
        <taxon>Poales</taxon>
        <taxon>Poaceae</taxon>
        <taxon>PACMAD clade</taxon>
        <taxon>Chloridoideae</taxon>
        <taxon>Eragrostideae</taxon>
        <taxon>Eragrostidinae</taxon>
        <taxon>Eragrostis</taxon>
    </lineage>
</organism>
<feature type="non-terminal residue" evidence="2">
    <location>
        <position position="1"/>
    </location>
</feature>
<keyword evidence="3" id="KW-1185">Reference proteome</keyword>
<proteinExistence type="predicted"/>
<dbReference type="Proteomes" id="UP000324897">
    <property type="component" value="Unassembled WGS sequence"/>
</dbReference>
<evidence type="ECO:0000313" key="2">
    <source>
        <dbReference type="EMBL" id="TVU04884.1"/>
    </source>
</evidence>
<evidence type="ECO:0000313" key="3">
    <source>
        <dbReference type="Proteomes" id="UP000324897"/>
    </source>
</evidence>
<sequence length="420" mass="46756">MTLVTRHRYSRSRRLPFPFGLPSLRHNRATPPPYAAAADDENQPQADLPQSPASLCIPSRAAATPRGRNPCVLILAAGRGEGNSRRADILAVFFLRFAFSFRIVSYANQNFRNAVEQGTRTQHALGACAGRCLAEIAAFKQRSPSSSSCCRGPLPLEDDSVPDDDTAIHKRICASLVRIIGYKPVVGRRETESVVTGVIIASGDSFCHIVALWSRVLNEDKLSNWMFEVIFQDGTRMDLPRQDVDIKGIVAAFTLRPPTKFNPVEISAHKVSSNDQVFAVGFGCTVPPNKEAPRLVVSHRSRGFVTNARLDWFSHDCSPRYETYEGDPVFNKQDEFVGITFRDRDIAVAFSISYLTKLLAKFHNGMVHKPLSEILQCIKDKEEPPKEKETLTAESKEAKKQRVMLRALTSSKRELAGKGW</sequence>
<dbReference type="AlphaFoldDB" id="A0A5J9T0W8"/>
<gene>
    <name evidence="2" type="ORF">EJB05_48025</name>
</gene>
<dbReference type="OrthoDB" id="616256at2759"/>
<feature type="region of interest" description="Disordered" evidence="1">
    <location>
        <begin position="21"/>
        <end position="49"/>
    </location>
</feature>
<comment type="caution">
    <text evidence="2">The sequence shown here is derived from an EMBL/GenBank/DDBJ whole genome shotgun (WGS) entry which is preliminary data.</text>
</comment>
<dbReference type="InterPro" id="IPR009003">
    <property type="entry name" value="Peptidase_S1_PA"/>
</dbReference>
<accession>A0A5J9T0W8</accession>
<dbReference type="Gene3D" id="2.40.10.120">
    <property type="match status" value="1"/>
</dbReference>
<dbReference type="EMBL" id="RWGY01000051">
    <property type="protein sequence ID" value="TVU04884.1"/>
    <property type="molecule type" value="Genomic_DNA"/>
</dbReference>
<reference evidence="2 3" key="1">
    <citation type="journal article" date="2019" name="Sci. Rep.">
        <title>A high-quality genome of Eragrostis curvula grass provides insights into Poaceae evolution and supports new strategies to enhance forage quality.</title>
        <authorList>
            <person name="Carballo J."/>
            <person name="Santos B.A.C.M."/>
            <person name="Zappacosta D."/>
            <person name="Garbus I."/>
            <person name="Selva J.P."/>
            <person name="Gallo C.A."/>
            <person name="Diaz A."/>
            <person name="Albertini E."/>
            <person name="Caccamo M."/>
            <person name="Echenique V."/>
        </authorList>
    </citation>
    <scope>NUCLEOTIDE SEQUENCE [LARGE SCALE GENOMIC DNA]</scope>
    <source>
        <strain evidence="3">cv. Victoria</strain>
        <tissue evidence="2">Leaf</tissue>
    </source>
</reference>
<name>A0A5J9T0W8_9POAL</name>